<keyword evidence="16" id="KW-1185">Reference proteome</keyword>
<keyword evidence="5" id="KW-0808">Transferase</keyword>
<dbReference type="CDD" id="cd00212">
    <property type="entry name" value="PTS_IIB_glc"/>
    <property type="match status" value="1"/>
</dbReference>
<feature type="transmembrane region" description="Helical" evidence="12">
    <location>
        <begin position="258"/>
        <end position="277"/>
    </location>
</feature>
<dbReference type="PANTHER" id="PTHR30175">
    <property type="entry name" value="PHOSPHOTRANSFERASE SYSTEM TRANSPORT PROTEIN"/>
    <property type="match status" value="1"/>
</dbReference>
<dbReference type="PROSITE" id="PS51103">
    <property type="entry name" value="PTS_EIIC_TYPE_1"/>
    <property type="match status" value="1"/>
</dbReference>
<evidence type="ECO:0000259" key="13">
    <source>
        <dbReference type="PROSITE" id="PS51098"/>
    </source>
</evidence>
<dbReference type="InterPro" id="IPR036878">
    <property type="entry name" value="Glu_permease_IIB"/>
</dbReference>
<gene>
    <name evidence="15" type="ORF">PYS61_00575</name>
</gene>
<comment type="subcellular location">
    <subcellularLocation>
        <location evidence="1">Cell membrane</location>
        <topology evidence="1">Multi-pass membrane protein</topology>
    </subcellularLocation>
</comment>
<keyword evidence="2" id="KW-0813">Transport</keyword>
<dbReference type="RefSeq" id="WP_315571806.1">
    <property type="nucleotide sequence ID" value="NZ_CP118868.1"/>
</dbReference>
<reference evidence="15 16" key="1">
    <citation type="submission" date="2023-02" db="EMBL/GenBank/DDBJ databases">
        <title>Novel Oscillospiraceae bacterial genomes.</title>
        <authorList>
            <person name="Srinivasan S."/>
            <person name="Austin M.N."/>
            <person name="Fiedler T.L."/>
            <person name="Strenk S.M."/>
            <person name="Agnew K.J."/>
            <person name="Nagana Gowda G.A."/>
            <person name="Raftery D."/>
            <person name="Beamer M.A."/>
            <person name="Achilles S.L."/>
            <person name="Wiesenfeld H.C."/>
            <person name="Fredricks D.N."/>
            <person name="Hillier S.L."/>
        </authorList>
    </citation>
    <scope>NUCLEOTIDE SEQUENCE [LARGE SCALE GENOMIC DNA]</scope>
    <source>
        <strain evidence="15 16">CHIC02 1186E3-8</strain>
    </source>
</reference>
<feature type="transmembrane region" description="Helical" evidence="12">
    <location>
        <begin position="445"/>
        <end position="467"/>
    </location>
</feature>
<feature type="transmembrane region" description="Helical" evidence="12">
    <location>
        <begin position="308"/>
        <end position="330"/>
    </location>
</feature>
<feature type="transmembrane region" description="Helical" evidence="12">
    <location>
        <begin position="374"/>
        <end position="394"/>
    </location>
</feature>
<organism evidence="15 16">
    <name type="scientific">Amygdalobacter indicium</name>
    <dbReference type="NCBI Taxonomy" id="3029272"/>
    <lineage>
        <taxon>Bacteria</taxon>
        <taxon>Bacillati</taxon>
        <taxon>Bacillota</taxon>
        <taxon>Clostridia</taxon>
        <taxon>Eubacteriales</taxon>
        <taxon>Oscillospiraceae</taxon>
        <taxon>Amygdalobacter</taxon>
    </lineage>
</organism>
<evidence type="ECO:0000256" key="12">
    <source>
        <dbReference type="SAM" id="Phobius"/>
    </source>
</evidence>
<keyword evidence="4" id="KW-0762">Sugar transport</keyword>
<dbReference type="InterPro" id="IPR013013">
    <property type="entry name" value="PTS_EIIC_1"/>
</dbReference>
<dbReference type="InterPro" id="IPR001996">
    <property type="entry name" value="PTS_IIB_1"/>
</dbReference>
<dbReference type="InterPro" id="IPR018113">
    <property type="entry name" value="PTrfase_EIIB_Cys"/>
</dbReference>
<evidence type="ECO:0000256" key="7">
    <source>
        <dbReference type="ARBA" id="ARBA00022692"/>
    </source>
</evidence>
<keyword evidence="8" id="KW-0418">Kinase</keyword>
<evidence type="ECO:0000256" key="1">
    <source>
        <dbReference type="ARBA" id="ARBA00004651"/>
    </source>
</evidence>
<proteinExistence type="predicted"/>
<dbReference type="Pfam" id="PF00367">
    <property type="entry name" value="PTS_EIIB"/>
    <property type="match status" value="1"/>
</dbReference>
<sequence>MKYQNMLEKLLPAIGGKENIKEAYHCATRLRLKLYDETLVDEKTLKSLPEVLAVIQAAGQCQIVLGPKVAEVYEELQCILGNLPKNYNLEDYTIYKENRKKEKITSAFIDLISAVFTPILGLLTATGVIKGLVALLLATNILAAGSGTHQLLNIVSDCFFYFIPIFIGYTSMKKFGGTTFLGMAIGAALVYPSIAVIMSGKELYTIFSGTPFATKVYLEFLGIPILLMNYASSVVPVIITCFFAANIEKMLNKRISDLFKSFAVPAITLTVSVILGFAIIGPIATLLSNLLGLIFLTLFNFNATLSGFLYGLLIQACVIFGIHWGFVAISVNNLATLKYDPITIAGLASAFGQAGVVLVIMLKTRAKKMKSICAAAIISAMFGITEPCIYGVTLQLKKPFILASIASGIGGAIIGFAGVKQYFYGTNGVFGWLQVINPQTGFDRTVIATIIACIVSFVSAIILMLIFGKSVTDVDKQ</sequence>
<feature type="transmembrane region" description="Helical" evidence="12">
    <location>
        <begin position="181"/>
        <end position="200"/>
    </location>
</feature>
<dbReference type="InterPro" id="IPR050558">
    <property type="entry name" value="PTS_Sugar-Specific_Components"/>
</dbReference>
<feature type="active site" description="Phosphocysteine intermediate; for EIIB activity" evidence="11">
    <location>
        <position position="26"/>
    </location>
</feature>
<evidence type="ECO:0000313" key="15">
    <source>
        <dbReference type="EMBL" id="WEG35689.1"/>
    </source>
</evidence>
<name>A0ABY8C6X7_9FIRM</name>
<accession>A0ABY8C6X7</accession>
<feature type="domain" description="PTS EIIC type-1" evidence="14">
    <location>
        <begin position="110"/>
        <end position="477"/>
    </location>
</feature>
<feature type="transmembrane region" description="Helical" evidence="12">
    <location>
        <begin position="342"/>
        <end position="362"/>
    </location>
</feature>
<dbReference type="PROSITE" id="PS51098">
    <property type="entry name" value="PTS_EIIB_TYPE_1"/>
    <property type="match status" value="1"/>
</dbReference>
<evidence type="ECO:0000259" key="14">
    <source>
        <dbReference type="PROSITE" id="PS51103"/>
    </source>
</evidence>
<evidence type="ECO:0000256" key="9">
    <source>
        <dbReference type="ARBA" id="ARBA00022989"/>
    </source>
</evidence>
<feature type="transmembrane region" description="Helical" evidence="12">
    <location>
        <begin position="400"/>
        <end position="424"/>
    </location>
</feature>
<dbReference type="Proteomes" id="UP001220478">
    <property type="component" value="Chromosome"/>
</dbReference>
<feature type="transmembrane region" description="Helical" evidence="12">
    <location>
        <begin position="220"/>
        <end position="246"/>
    </location>
</feature>
<evidence type="ECO:0000256" key="10">
    <source>
        <dbReference type="ARBA" id="ARBA00023136"/>
    </source>
</evidence>
<keyword evidence="7 12" id="KW-0812">Transmembrane</keyword>
<keyword evidence="6" id="KW-0598">Phosphotransferase system</keyword>
<evidence type="ECO:0000256" key="3">
    <source>
        <dbReference type="ARBA" id="ARBA00022475"/>
    </source>
</evidence>
<evidence type="ECO:0000256" key="4">
    <source>
        <dbReference type="ARBA" id="ARBA00022597"/>
    </source>
</evidence>
<evidence type="ECO:0000256" key="11">
    <source>
        <dbReference type="PROSITE-ProRule" id="PRU00421"/>
    </source>
</evidence>
<feature type="transmembrane region" description="Helical" evidence="12">
    <location>
        <begin position="150"/>
        <end position="169"/>
    </location>
</feature>
<evidence type="ECO:0000256" key="2">
    <source>
        <dbReference type="ARBA" id="ARBA00022448"/>
    </source>
</evidence>
<feature type="domain" description="PTS EIIB type-1" evidence="13">
    <location>
        <begin position="4"/>
        <end position="86"/>
    </location>
</feature>
<dbReference type="Gene3D" id="3.30.1360.60">
    <property type="entry name" value="Glucose permease domain IIB"/>
    <property type="match status" value="1"/>
</dbReference>
<protein>
    <submittedName>
        <fullName evidence="15">PTS transporter subunit EIIC</fullName>
    </submittedName>
</protein>
<keyword evidence="9 12" id="KW-1133">Transmembrane helix</keyword>
<evidence type="ECO:0000313" key="16">
    <source>
        <dbReference type="Proteomes" id="UP001220478"/>
    </source>
</evidence>
<dbReference type="PROSITE" id="PS01035">
    <property type="entry name" value="PTS_EIIB_TYPE_1_CYS"/>
    <property type="match status" value="1"/>
</dbReference>
<evidence type="ECO:0000256" key="5">
    <source>
        <dbReference type="ARBA" id="ARBA00022679"/>
    </source>
</evidence>
<dbReference type="PANTHER" id="PTHR30175:SF1">
    <property type="entry name" value="PTS SYSTEM ARBUTIN-, CELLOBIOSE-, AND SALICIN-SPECIFIC EIIBC COMPONENT-RELATED"/>
    <property type="match status" value="1"/>
</dbReference>
<dbReference type="EMBL" id="CP118868">
    <property type="protein sequence ID" value="WEG35689.1"/>
    <property type="molecule type" value="Genomic_DNA"/>
</dbReference>
<dbReference type="Pfam" id="PF02378">
    <property type="entry name" value="PTS_EIIC"/>
    <property type="match status" value="1"/>
</dbReference>
<feature type="transmembrane region" description="Helical" evidence="12">
    <location>
        <begin position="283"/>
        <end position="301"/>
    </location>
</feature>
<dbReference type="SUPFAM" id="SSF55604">
    <property type="entry name" value="Glucose permease domain IIB"/>
    <property type="match status" value="1"/>
</dbReference>
<evidence type="ECO:0000256" key="8">
    <source>
        <dbReference type="ARBA" id="ARBA00022777"/>
    </source>
</evidence>
<feature type="transmembrane region" description="Helical" evidence="12">
    <location>
        <begin position="108"/>
        <end position="138"/>
    </location>
</feature>
<keyword evidence="3" id="KW-1003">Cell membrane</keyword>
<dbReference type="InterPro" id="IPR003352">
    <property type="entry name" value="PTS_EIIC"/>
</dbReference>
<evidence type="ECO:0000256" key="6">
    <source>
        <dbReference type="ARBA" id="ARBA00022683"/>
    </source>
</evidence>
<keyword evidence="10 12" id="KW-0472">Membrane</keyword>